<dbReference type="GO" id="GO:0004190">
    <property type="term" value="F:aspartic-type endopeptidase activity"/>
    <property type="evidence" value="ECO:0007669"/>
    <property type="project" value="UniProtKB-KW"/>
</dbReference>
<feature type="region of interest" description="Disordered" evidence="2">
    <location>
        <begin position="239"/>
        <end position="293"/>
    </location>
</feature>
<name>A0AA88QHQ9_9ASTE</name>
<dbReference type="AlphaFoldDB" id="A0AA88QHQ9"/>
<feature type="compositionally biased region" description="Gly residues" evidence="2">
    <location>
        <begin position="281"/>
        <end position="290"/>
    </location>
</feature>
<evidence type="ECO:0000256" key="2">
    <source>
        <dbReference type="SAM" id="MobiDB-lite"/>
    </source>
</evidence>
<dbReference type="Pfam" id="PF14223">
    <property type="entry name" value="Retrotran_gag_2"/>
    <property type="match status" value="1"/>
</dbReference>
<evidence type="ECO:0000259" key="5">
    <source>
        <dbReference type="Pfam" id="PF25597"/>
    </source>
</evidence>
<feature type="domain" description="GAG-pre-integrase" evidence="3">
    <location>
        <begin position="478"/>
        <end position="542"/>
    </location>
</feature>
<dbReference type="EMBL" id="JAVXUO010002761">
    <property type="protein sequence ID" value="KAK2970038.1"/>
    <property type="molecule type" value="Genomic_DNA"/>
</dbReference>
<dbReference type="PANTHER" id="PTHR47481:SF10">
    <property type="entry name" value="COPIA-LIKE POLYPROTEIN_RETROTRANSPOSON"/>
    <property type="match status" value="1"/>
</dbReference>
<feature type="domain" description="Retrovirus-related Pol polyprotein from transposon TNT 1-94-like beta-barrel" evidence="4">
    <location>
        <begin position="369"/>
        <end position="446"/>
    </location>
</feature>
<dbReference type="InterPro" id="IPR054722">
    <property type="entry name" value="PolX-like_BBD"/>
</dbReference>
<feature type="compositionally biased region" description="Polar residues" evidence="2">
    <location>
        <begin position="668"/>
        <end position="682"/>
    </location>
</feature>
<feature type="region of interest" description="Disordered" evidence="2">
    <location>
        <begin position="742"/>
        <end position="766"/>
    </location>
</feature>
<comment type="caution">
    <text evidence="6">The sequence shown here is derived from an EMBL/GenBank/DDBJ whole genome shotgun (WGS) entry which is preliminary data.</text>
</comment>
<feature type="compositionally biased region" description="Polar residues" evidence="2">
    <location>
        <begin position="975"/>
        <end position="1027"/>
    </location>
</feature>
<keyword evidence="7" id="KW-1185">Reference proteome</keyword>
<evidence type="ECO:0000313" key="6">
    <source>
        <dbReference type="EMBL" id="KAK2970038.1"/>
    </source>
</evidence>
<dbReference type="Pfam" id="PF25597">
    <property type="entry name" value="SH3_retrovirus"/>
    <property type="match status" value="1"/>
</dbReference>
<reference evidence="6" key="1">
    <citation type="submission" date="2022-12" db="EMBL/GenBank/DDBJ databases">
        <title>Draft genome assemblies for two species of Escallonia (Escalloniales).</title>
        <authorList>
            <person name="Chanderbali A."/>
            <person name="Dervinis C."/>
            <person name="Anghel I."/>
            <person name="Soltis D."/>
            <person name="Soltis P."/>
            <person name="Zapata F."/>
        </authorList>
    </citation>
    <scope>NUCLEOTIDE SEQUENCE</scope>
    <source>
        <strain evidence="6">UCBG92.1500</strain>
        <tissue evidence="6">Leaf</tissue>
    </source>
</reference>
<dbReference type="InterPro" id="IPR057670">
    <property type="entry name" value="SH3_retrovirus"/>
</dbReference>
<dbReference type="Pfam" id="PF13976">
    <property type="entry name" value="gag_pre-integrs"/>
    <property type="match status" value="1"/>
</dbReference>
<evidence type="ECO:0000259" key="3">
    <source>
        <dbReference type="Pfam" id="PF13976"/>
    </source>
</evidence>
<proteinExistence type="predicted"/>
<evidence type="ECO:0008006" key="8">
    <source>
        <dbReference type="Google" id="ProtNLM"/>
    </source>
</evidence>
<dbReference type="InterPro" id="IPR025724">
    <property type="entry name" value="GAG-pre-integrase_dom"/>
</dbReference>
<dbReference type="Pfam" id="PF22936">
    <property type="entry name" value="Pol_BBD"/>
    <property type="match status" value="1"/>
</dbReference>
<dbReference type="Proteomes" id="UP001187471">
    <property type="component" value="Unassembled WGS sequence"/>
</dbReference>
<dbReference type="SUPFAM" id="SSF56672">
    <property type="entry name" value="DNA/RNA polymerases"/>
    <property type="match status" value="1"/>
</dbReference>
<keyword evidence="1" id="KW-0378">Hydrolase</keyword>
<sequence length="1027" mass="114503">MAASSVKYPYPSALNIGNFVSLKLTQTNFLLWKTQIMGLIESQEMLGFLDGTYEKPDEYITSSTAGAAGEKILTESPQFCAWRKSDRLLRGWITGTLSEEVLGLVVGLETSAEVWNTLIDSYAYDSKEHEFSLCQRLYHNKKNGKTMTEYLRIFKEICDDFAAIGKPVDDRQKVFQLLKGLGNGYEAFVTSMFKPPVPSYKEVISLLQSHETMRTLHDSETFGETNQHMAFMGQSSHWQNGGSNWKNGRENESGNGSRNGNWHGNGRGNGNWRGNARGNGRWNGNGGRNGRGYFNSRGRGFTQATQQNRGNHVSNSTIQEKAKGLVCQICDRSGHIAMDCYQRFNHTYHRDLPEAMAALSVSDALKDTWFPDTGASEHMTADEGKLTNSKPYFGPDKIMVGNGEKLKITHIGDAKVQVGSKDLTLQNVLVVPQIKKNLLSVSQLTSQFPYIFEFSSDGFVIKHRETRKEIASGSRFGGLYALDQCGGEIFFSNRFTVASDEVWHQRLGHPHYRTVDFLKKNKLIFSNALNKAVCSSCQLAKSCRLPFLMVKEHSDQIIEKIHCDLWGPAPIHSVQRFRCFPYLRGYAENKFDHRSLPCVFMGYSEFYKGYRCYHPPTGRVYNSRHVVFDEGHFPFKEPGLLYSSCPESSDLTSFHEWFSGAPTARQTCISPEQHSDSPTPCSLTFPMTGEEQVPEQGEASSNEQYSSSNPCAREAASNCGLEPEPNCNNDSTVLDTLMPHEASQPTVTQAPTSSSITSSIVTRGKSGIQKPNPKYFSSDYAFLLVKRILRYIRGTLDYGIRLLARSTFDLYAFSDADWGGCPLTRRSTTGYCTFLGGNCISWSAKKQPTVARSSAEAEYKALASTAAEITWLSFILRDIGFPVSQPPTIFCDNIAALHLTINPMFHARTKHIELDYHFVREKVALGSLTTRFVPSRHQVADIFTKPLAKSSYLNLRVKLGIWQPPLPSLRGSIKGLSSGTNSGESNQASQPSSQHVGTNSAQSSLYEASQQLSKNLGNNQFNSDSLD</sequence>
<keyword evidence="1" id="KW-0064">Aspartyl protease</keyword>
<evidence type="ECO:0000259" key="4">
    <source>
        <dbReference type="Pfam" id="PF22936"/>
    </source>
</evidence>
<evidence type="ECO:0000256" key="1">
    <source>
        <dbReference type="ARBA" id="ARBA00022750"/>
    </source>
</evidence>
<evidence type="ECO:0000313" key="7">
    <source>
        <dbReference type="Proteomes" id="UP001187471"/>
    </source>
</evidence>
<dbReference type="InterPro" id="IPR043502">
    <property type="entry name" value="DNA/RNA_pol_sf"/>
</dbReference>
<dbReference type="PANTHER" id="PTHR47481">
    <property type="match status" value="1"/>
</dbReference>
<feature type="domain" description="Retroviral polymerase SH3-like" evidence="5">
    <location>
        <begin position="578"/>
        <end position="637"/>
    </location>
</feature>
<keyword evidence="1" id="KW-0645">Protease</keyword>
<gene>
    <name evidence="6" type="ORF">RJ640_014978</name>
</gene>
<feature type="compositionally biased region" description="Low complexity" evidence="2">
    <location>
        <begin position="253"/>
        <end position="262"/>
    </location>
</feature>
<feature type="compositionally biased region" description="Polar residues" evidence="2">
    <location>
        <begin position="698"/>
        <end position="710"/>
    </location>
</feature>
<dbReference type="CDD" id="cd09272">
    <property type="entry name" value="RNase_HI_RT_Ty1"/>
    <property type="match status" value="1"/>
</dbReference>
<protein>
    <recommendedName>
        <fullName evidence="8">GAG-pre-integrase domain-containing protein</fullName>
    </recommendedName>
</protein>
<organism evidence="6 7">
    <name type="scientific">Escallonia rubra</name>
    <dbReference type="NCBI Taxonomy" id="112253"/>
    <lineage>
        <taxon>Eukaryota</taxon>
        <taxon>Viridiplantae</taxon>
        <taxon>Streptophyta</taxon>
        <taxon>Embryophyta</taxon>
        <taxon>Tracheophyta</taxon>
        <taxon>Spermatophyta</taxon>
        <taxon>Magnoliopsida</taxon>
        <taxon>eudicotyledons</taxon>
        <taxon>Gunneridae</taxon>
        <taxon>Pentapetalae</taxon>
        <taxon>asterids</taxon>
        <taxon>campanulids</taxon>
        <taxon>Escalloniales</taxon>
        <taxon>Escalloniaceae</taxon>
        <taxon>Escallonia</taxon>
    </lineage>
</organism>
<accession>A0AA88QHQ9</accession>
<feature type="region of interest" description="Disordered" evidence="2">
    <location>
        <begin position="668"/>
        <end position="724"/>
    </location>
</feature>
<feature type="region of interest" description="Disordered" evidence="2">
    <location>
        <begin position="973"/>
        <end position="1027"/>
    </location>
</feature>